<gene>
    <name evidence="3" type="ORF">L2K70_11995</name>
</gene>
<accession>A0ABS9HAX7</accession>
<evidence type="ECO:0008006" key="5">
    <source>
        <dbReference type="Google" id="ProtNLM"/>
    </source>
</evidence>
<feature type="chain" id="PRO_5045247708" description="Netrin module non-TIMP type domain-containing protein" evidence="2">
    <location>
        <begin position="29"/>
        <end position="190"/>
    </location>
</feature>
<evidence type="ECO:0000256" key="1">
    <source>
        <dbReference type="SAM" id="Phobius"/>
    </source>
</evidence>
<feature type="signal peptide" evidence="2">
    <location>
        <begin position="1"/>
        <end position="28"/>
    </location>
</feature>
<evidence type="ECO:0000313" key="4">
    <source>
        <dbReference type="Proteomes" id="UP001201161"/>
    </source>
</evidence>
<comment type="caution">
    <text evidence="3">The sequence shown here is derived from an EMBL/GenBank/DDBJ whole genome shotgun (WGS) entry which is preliminary data.</text>
</comment>
<proteinExistence type="predicted"/>
<dbReference type="Proteomes" id="UP001201161">
    <property type="component" value="Unassembled WGS sequence"/>
</dbReference>
<keyword evidence="2" id="KW-0732">Signal</keyword>
<evidence type="ECO:0000313" key="3">
    <source>
        <dbReference type="EMBL" id="MCF6378326.1"/>
    </source>
</evidence>
<dbReference type="SUPFAM" id="SSF50242">
    <property type="entry name" value="TIMP-like"/>
    <property type="match status" value="1"/>
</dbReference>
<keyword evidence="1" id="KW-1133">Transmembrane helix</keyword>
<keyword evidence="4" id="KW-1185">Reference proteome</keyword>
<dbReference type="Gene3D" id="2.40.50.120">
    <property type="match status" value="1"/>
</dbReference>
<reference evidence="3 4" key="1">
    <citation type="submission" date="2022-01" db="EMBL/GenBank/DDBJ databases">
        <title>Nocardioides sp. nov., an actinomycete isolated from mining soil.</title>
        <authorList>
            <person name="Liu L."/>
        </authorList>
    </citation>
    <scope>NUCLEOTIDE SEQUENCE [LARGE SCALE GENOMIC DNA]</scope>
    <source>
        <strain evidence="3 4">KLBMP 9356</strain>
    </source>
</reference>
<dbReference type="InterPro" id="IPR008993">
    <property type="entry name" value="TIMP-like_OB-fold"/>
</dbReference>
<keyword evidence="1" id="KW-0812">Transmembrane</keyword>
<feature type="transmembrane region" description="Helical" evidence="1">
    <location>
        <begin position="162"/>
        <end position="184"/>
    </location>
</feature>
<dbReference type="EMBL" id="JAKJHZ010000007">
    <property type="protein sequence ID" value="MCF6378326.1"/>
    <property type="molecule type" value="Genomic_DNA"/>
</dbReference>
<keyword evidence="1" id="KW-0472">Membrane</keyword>
<organism evidence="3 4">
    <name type="scientific">Nocardioides potassii</name>
    <dbReference type="NCBI Taxonomy" id="2911371"/>
    <lineage>
        <taxon>Bacteria</taxon>
        <taxon>Bacillati</taxon>
        <taxon>Actinomycetota</taxon>
        <taxon>Actinomycetes</taxon>
        <taxon>Propionibacteriales</taxon>
        <taxon>Nocardioidaceae</taxon>
        <taxon>Nocardioides</taxon>
    </lineage>
</organism>
<evidence type="ECO:0000256" key="2">
    <source>
        <dbReference type="SAM" id="SignalP"/>
    </source>
</evidence>
<sequence>MFRAVRLAAALLLTCLGLVLTVSAPASADCTCKQAGLDKQVAKADLVFVGTVDKVEGQGNGFLYEITASRTYQGSPDRKTEILSAGGRDACGLGELGVGTSYIFFATGTETPYAADACGGSGPANPTKIDKVEAVLGAGTAVEPPPPPTAQRTKVEQSPPAGFARAAAPGAAAVLVGLLGLVVVRRLSRA</sequence>
<dbReference type="RefSeq" id="WP_236402192.1">
    <property type="nucleotide sequence ID" value="NZ_JAKJHZ010000007.1"/>
</dbReference>
<protein>
    <recommendedName>
        <fullName evidence="5">Netrin module non-TIMP type domain-containing protein</fullName>
    </recommendedName>
</protein>
<name>A0ABS9HAX7_9ACTN</name>